<organism evidence="11 12">
    <name type="scientific">Halobacillus halophilus (strain ATCC 35676 / DSM 2266 / JCM 20832 / KCTC 3685 / LMG 17431 / NBRC 102448 / NCIMB 2269)</name>
    <name type="common">Sporosarcina halophila</name>
    <dbReference type="NCBI Taxonomy" id="866895"/>
    <lineage>
        <taxon>Bacteria</taxon>
        <taxon>Bacillati</taxon>
        <taxon>Bacillota</taxon>
        <taxon>Bacilli</taxon>
        <taxon>Bacillales</taxon>
        <taxon>Bacillaceae</taxon>
        <taxon>Halobacillus</taxon>
    </lineage>
</organism>
<evidence type="ECO:0000256" key="7">
    <source>
        <dbReference type="ARBA" id="ARBA00035120"/>
    </source>
</evidence>
<dbReference type="InterPro" id="IPR003691">
    <property type="entry name" value="FluC"/>
</dbReference>
<dbReference type="GO" id="GO:0062054">
    <property type="term" value="F:fluoride channel activity"/>
    <property type="evidence" value="ECO:0007669"/>
    <property type="project" value="UniProtKB-UniRule"/>
</dbReference>
<evidence type="ECO:0000256" key="8">
    <source>
        <dbReference type="ARBA" id="ARBA00035585"/>
    </source>
</evidence>
<comment type="similarity">
    <text evidence="7 10">Belongs to the fluoride channel Fluc/FEX (TC 1.A.43) family.</text>
</comment>
<keyword evidence="10" id="KW-0406">Ion transport</keyword>
<keyword evidence="6 10" id="KW-0407">Ion channel</keyword>
<dbReference type="Proteomes" id="UP000007397">
    <property type="component" value="Chromosome"/>
</dbReference>
<dbReference type="PANTHER" id="PTHR28259">
    <property type="entry name" value="FLUORIDE EXPORT PROTEIN 1-RELATED"/>
    <property type="match status" value="1"/>
</dbReference>
<dbReference type="HOGENOM" id="CLU_114342_3_3_9"/>
<gene>
    <name evidence="11" type="primary">ccrB</name>
    <name evidence="10" type="synonym">crcB</name>
    <name evidence="10" type="synonym">fluC</name>
    <name evidence="11" type="ordered locus">HBHAL_3950</name>
</gene>
<evidence type="ECO:0000256" key="4">
    <source>
        <dbReference type="ARBA" id="ARBA00022989"/>
    </source>
</evidence>
<evidence type="ECO:0000313" key="11">
    <source>
        <dbReference type="EMBL" id="CCG46292.1"/>
    </source>
</evidence>
<evidence type="ECO:0000256" key="10">
    <source>
        <dbReference type="HAMAP-Rule" id="MF_00454"/>
    </source>
</evidence>
<name>I0JQ72_HALH3</name>
<feature type="transmembrane region" description="Helical" evidence="10">
    <location>
        <begin position="37"/>
        <end position="56"/>
    </location>
</feature>
<keyword evidence="12" id="KW-1185">Reference proteome</keyword>
<evidence type="ECO:0000313" key="12">
    <source>
        <dbReference type="Proteomes" id="UP000007397"/>
    </source>
</evidence>
<comment type="subcellular location">
    <subcellularLocation>
        <location evidence="1 10">Cell membrane</location>
        <topology evidence="1 10">Multi-pass membrane protein</topology>
    </subcellularLocation>
</comment>
<feature type="transmembrane region" description="Helical" evidence="10">
    <location>
        <begin position="68"/>
        <end position="91"/>
    </location>
</feature>
<evidence type="ECO:0000256" key="6">
    <source>
        <dbReference type="ARBA" id="ARBA00023303"/>
    </source>
</evidence>
<evidence type="ECO:0000256" key="3">
    <source>
        <dbReference type="ARBA" id="ARBA00022692"/>
    </source>
</evidence>
<accession>I0JQ72</accession>
<dbReference type="NCBIfam" id="TIGR00494">
    <property type="entry name" value="crcB"/>
    <property type="match status" value="1"/>
</dbReference>
<keyword evidence="3 10" id="KW-0812">Transmembrane</keyword>
<dbReference type="GO" id="GO:0005886">
    <property type="term" value="C:plasma membrane"/>
    <property type="evidence" value="ECO:0007669"/>
    <property type="project" value="UniProtKB-SubCell"/>
</dbReference>
<comment type="activity regulation">
    <text evidence="10">Na(+) is not transported, but it plays an essential structural role and its presence is essential for fluoride channel function.</text>
</comment>
<reference evidence="11 12" key="1">
    <citation type="journal article" date="2013" name="Environ. Microbiol.">
        <title>Chloride and organic osmolytes: a hybrid strategy to cope with elevated salinities by the moderately halophilic, chloride-dependent bacterium Halobacillus halophilus.</title>
        <authorList>
            <person name="Saum S.H."/>
            <person name="Pfeiffer F."/>
            <person name="Palm P."/>
            <person name="Rampp M."/>
            <person name="Schuster S.C."/>
            <person name="Muller V."/>
            <person name="Oesterhelt D."/>
        </authorList>
    </citation>
    <scope>NUCLEOTIDE SEQUENCE [LARGE SCALE GENOMIC DNA]</scope>
    <source>
        <strain evidence="12">ATCC 35676 / DSM 2266 / JCM 20832 / KCTC 3685 / LMG 17431 / NBRC 102448 / NCIMB 2269</strain>
    </source>
</reference>
<evidence type="ECO:0000256" key="9">
    <source>
        <dbReference type="ARBA" id="ARBA00049940"/>
    </source>
</evidence>
<feature type="transmembrane region" description="Helical" evidence="10">
    <location>
        <begin position="6"/>
        <end position="25"/>
    </location>
</feature>
<dbReference type="eggNOG" id="COG0239">
    <property type="taxonomic scope" value="Bacteria"/>
</dbReference>
<keyword evidence="2 10" id="KW-1003">Cell membrane</keyword>
<keyword evidence="4 10" id="KW-1133">Transmembrane helix</keyword>
<dbReference type="PATRIC" id="fig|866895.3.peg.2976"/>
<dbReference type="AlphaFoldDB" id="I0JQ72"/>
<dbReference type="KEGG" id="hhd:HBHAL_3950"/>
<dbReference type="PANTHER" id="PTHR28259:SF1">
    <property type="entry name" value="FLUORIDE EXPORT PROTEIN 1-RELATED"/>
    <property type="match status" value="1"/>
</dbReference>
<evidence type="ECO:0000256" key="1">
    <source>
        <dbReference type="ARBA" id="ARBA00004651"/>
    </source>
</evidence>
<dbReference type="HAMAP" id="MF_00454">
    <property type="entry name" value="FluC"/>
    <property type="match status" value="1"/>
</dbReference>
<proteinExistence type="inferred from homology"/>
<dbReference type="Pfam" id="PF02537">
    <property type="entry name" value="CRCB"/>
    <property type="match status" value="1"/>
</dbReference>
<sequence length="123" mass="13365">MGKEVVYMSILLVFLGGMIGAVARFEVSHLLNGKSDYPLGTAAANISGGLLLGILIRLQEIVGLEDWLWLLLAAGFCGGYTTYSTFSYEVLHLIEQGQWKKGLVYAGTSLILTVAGLFFILYI</sequence>
<protein>
    <recommendedName>
        <fullName evidence="10">Fluoride-specific ion channel FluC</fullName>
    </recommendedName>
</protein>
<keyword evidence="5 10" id="KW-0472">Membrane</keyword>
<comment type="catalytic activity">
    <reaction evidence="8">
        <text>fluoride(in) = fluoride(out)</text>
        <dbReference type="Rhea" id="RHEA:76159"/>
        <dbReference type="ChEBI" id="CHEBI:17051"/>
    </reaction>
    <physiologicalReaction direction="left-to-right" evidence="8">
        <dbReference type="Rhea" id="RHEA:76160"/>
    </physiologicalReaction>
</comment>
<dbReference type="GO" id="GO:0140114">
    <property type="term" value="P:cellular detoxification of fluoride"/>
    <property type="evidence" value="ECO:0007669"/>
    <property type="project" value="UniProtKB-UniRule"/>
</dbReference>
<dbReference type="GO" id="GO:0046872">
    <property type="term" value="F:metal ion binding"/>
    <property type="evidence" value="ECO:0007669"/>
    <property type="project" value="UniProtKB-KW"/>
</dbReference>
<feature type="binding site" evidence="10">
    <location>
        <position position="81"/>
    </location>
    <ligand>
        <name>Na(+)</name>
        <dbReference type="ChEBI" id="CHEBI:29101"/>
        <note>structural</note>
    </ligand>
</feature>
<evidence type="ECO:0000256" key="2">
    <source>
        <dbReference type="ARBA" id="ARBA00022475"/>
    </source>
</evidence>
<comment type="function">
    <text evidence="9 10">Fluoride-specific ion channel. Important for reducing fluoride concentration in the cell, thus reducing its toxicity.</text>
</comment>
<feature type="transmembrane region" description="Helical" evidence="10">
    <location>
        <begin position="103"/>
        <end position="122"/>
    </location>
</feature>
<keyword evidence="10" id="KW-0813">Transport</keyword>
<evidence type="ECO:0000256" key="5">
    <source>
        <dbReference type="ARBA" id="ARBA00023136"/>
    </source>
</evidence>
<keyword evidence="10" id="KW-0915">Sodium</keyword>
<keyword evidence="10" id="KW-0479">Metal-binding</keyword>
<feature type="binding site" evidence="10">
    <location>
        <position position="78"/>
    </location>
    <ligand>
        <name>Na(+)</name>
        <dbReference type="ChEBI" id="CHEBI:29101"/>
        <note>structural</note>
    </ligand>
</feature>
<dbReference type="EMBL" id="HE717023">
    <property type="protein sequence ID" value="CCG46292.1"/>
    <property type="molecule type" value="Genomic_DNA"/>
</dbReference>